<dbReference type="InterPro" id="IPR031825">
    <property type="entry name" value="RXLR"/>
</dbReference>
<protein>
    <recommendedName>
        <fullName evidence="5">RxLR effector protein</fullName>
    </recommendedName>
</protein>
<dbReference type="Pfam" id="PF16810">
    <property type="entry name" value="RXLR"/>
    <property type="match status" value="1"/>
</dbReference>
<evidence type="ECO:0000313" key="7">
    <source>
        <dbReference type="EMBL" id="POM62205.1"/>
    </source>
</evidence>
<accession>A0A2P4X9I1</accession>
<evidence type="ECO:0000313" key="8">
    <source>
        <dbReference type="Proteomes" id="UP000237271"/>
    </source>
</evidence>
<dbReference type="Proteomes" id="UP000237271">
    <property type="component" value="Unassembled WGS sequence"/>
</dbReference>
<evidence type="ECO:0000256" key="5">
    <source>
        <dbReference type="RuleBase" id="RU367124"/>
    </source>
</evidence>
<evidence type="ECO:0000256" key="3">
    <source>
        <dbReference type="ARBA" id="ARBA00022525"/>
    </source>
</evidence>
<keyword evidence="3 5" id="KW-0964">Secreted</keyword>
<comment type="similarity">
    <text evidence="2 5">Belongs to the RxLR effector family.</text>
</comment>
<reference evidence="7 8" key="1">
    <citation type="journal article" date="2017" name="Genome Biol. Evol.">
        <title>Phytophthora megakarya and P. palmivora, closely related causal agents of cacao black pod rot, underwent increases in genome sizes and gene numbers by different mechanisms.</title>
        <authorList>
            <person name="Ali S.S."/>
            <person name="Shao J."/>
            <person name="Lary D.J."/>
            <person name="Kronmiller B."/>
            <person name="Shen D."/>
            <person name="Strem M.D."/>
            <person name="Amoako-Attah I."/>
            <person name="Akrofi A.Y."/>
            <person name="Begoude B.A."/>
            <person name="Ten Hoopen G.M."/>
            <person name="Coulibaly K."/>
            <person name="Kebe B.I."/>
            <person name="Melnick R.L."/>
            <person name="Guiltinan M.J."/>
            <person name="Tyler B.M."/>
            <person name="Meinhardt L.W."/>
            <person name="Bailey B.A."/>
        </authorList>
    </citation>
    <scope>NUCLEOTIDE SEQUENCE [LARGE SCALE GENOMIC DNA]</scope>
    <source>
        <strain evidence="8">sbr112.9</strain>
    </source>
</reference>
<evidence type="ECO:0000256" key="6">
    <source>
        <dbReference type="SAM" id="SignalP"/>
    </source>
</evidence>
<keyword evidence="8" id="KW-1185">Reference proteome</keyword>
<evidence type="ECO:0000256" key="4">
    <source>
        <dbReference type="ARBA" id="ARBA00022729"/>
    </source>
</evidence>
<name>A0A2P4X9I1_9STRA</name>
<comment type="domain">
    <text evidence="5">The RxLR-dEER motif acts to carry the protein into the host cell cytoplasm through binding to cell surface phosphatidylinositol-3-phosphate.</text>
</comment>
<comment type="function">
    <text evidence="5">Effector that suppresses plant defense responses during pathogen infection.</text>
</comment>
<proteinExistence type="inferred from homology"/>
<dbReference type="AlphaFoldDB" id="A0A2P4X9I1"/>
<feature type="chain" id="PRO_5015109757" description="RxLR effector protein" evidence="6">
    <location>
        <begin position="16"/>
        <end position="233"/>
    </location>
</feature>
<dbReference type="OrthoDB" id="127322at2759"/>
<feature type="signal peptide" evidence="6">
    <location>
        <begin position="1"/>
        <end position="15"/>
    </location>
</feature>
<comment type="subcellular location">
    <subcellularLocation>
        <location evidence="1 5">Secreted</location>
    </subcellularLocation>
</comment>
<keyword evidence="4 6" id="KW-0732">Signal</keyword>
<comment type="caution">
    <text evidence="7">The sequence shown here is derived from an EMBL/GenBank/DDBJ whole genome shotgun (WGS) entry which is preliminary data.</text>
</comment>
<evidence type="ECO:0000256" key="1">
    <source>
        <dbReference type="ARBA" id="ARBA00004613"/>
    </source>
</evidence>
<gene>
    <name evidence="7" type="ORF">PHPALM_28672</name>
</gene>
<evidence type="ECO:0000256" key="2">
    <source>
        <dbReference type="ARBA" id="ARBA00010400"/>
    </source>
</evidence>
<dbReference type="EMBL" id="NCKW01015633">
    <property type="protein sequence ID" value="POM62205.1"/>
    <property type="molecule type" value="Genomic_DNA"/>
</dbReference>
<sequence length="233" mass="26639">MVGLAILISTVLVDADRTMTDFLVTPSNGPEIHSSTVNRISATRLLRTRSVPNEEDTEERVKPSISAFEKFMTMFTSSKVTPEKLTSWLEKGESLETVFVRLRLHQDDTWFLFYNPQFTAWVQYADDLSAKNPTKGIPAISTLTVRYCDDTLYKMIERAKRVSSTETLATKLQTEQMQHWVTTRKDPDDIFRLFNLDKAGEIFSATLSSLLGSNTSTTLTQNILKNQRRCFRH</sequence>
<organism evidence="7 8">
    <name type="scientific">Phytophthora palmivora</name>
    <dbReference type="NCBI Taxonomy" id="4796"/>
    <lineage>
        <taxon>Eukaryota</taxon>
        <taxon>Sar</taxon>
        <taxon>Stramenopiles</taxon>
        <taxon>Oomycota</taxon>
        <taxon>Peronosporomycetes</taxon>
        <taxon>Peronosporales</taxon>
        <taxon>Peronosporaceae</taxon>
        <taxon>Phytophthora</taxon>
    </lineage>
</organism>